<evidence type="ECO:0000313" key="3">
    <source>
        <dbReference type="Proteomes" id="UP000248132"/>
    </source>
</evidence>
<sequence>MAGNSISNKTTEKQYINKEHDVLNIKDSFKASEYIDNYMGDISDFVSQDSKLKNKYNRYLDKARFQCDSFYNKYNKAKQLCSIYTKVSIVTSVLLLTMIMPSSFNSLLGKSGDLFFLDSVIYNIIKIAVVIIFSIVSNLNLFTRPGNVKDIMRRKLIQLNSLMENTSNELILLSRDADEAKILLIIDNAFKKLNDIGYDGIDNDVG</sequence>
<dbReference type="AlphaFoldDB" id="A0A318Y4D7"/>
<evidence type="ECO:0000256" key="1">
    <source>
        <dbReference type="SAM" id="Phobius"/>
    </source>
</evidence>
<gene>
    <name evidence="2" type="ORF">LY28_02510</name>
</gene>
<accession>A0A318Y4D7</accession>
<evidence type="ECO:0008006" key="4">
    <source>
        <dbReference type="Google" id="ProtNLM"/>
    </source>
</evidence>
<dbReference type="EMBL" id="QKMR01000015">
    <property type="protein sequence ID" value="PYG86891.1"/>
    <property type="molecule type" value="Genomic_DNA"/>
</dbReference>
<name>A0A318Y4D7_9FIRM</name>
<dbReference type="RefSeq" id="WP_110462528.1">
    <property type="nucleotide sequence ID" value="NZ_QKMR01000015.1"/>
</dbReference>
<evidence type="ECO:0000313" key="2">
    <source>
        <dbReference type="EMBL" id="PYG86891.1"/>
    </source>
</evidence>
<proteinExistence type="predicted"/>
<feature type="transmembrane region" description="Helical" evidence="1">
    <location>
        <begin position="120"/>
        <end position="143"/>
    </location>
</feature>
<protein>
    <recommendedName>
        <fullName evidence="4">SMODS and SLOG-associating 2TM effector domain-containing protein</fullName>
    </recommendedName>
</protein>
<keyword evidence="1" id="KW-0812">Transmembrane</keyword>
<feature type="transmembrane region" description="Helical" evidence="1">
    <location>
        <begin position="83"/>
        <end position="100"/>
    </location>
</feature>
<comment type="caution">
    <text evidence="2">The sequence shown here is derived from an EMBL/GenBank/DDBJ whole genome shotgun (WGS) entry which is preliminary data.</text>
</comment>
<dbReference type="Proteomes" id="UP000248132">
    <property type="component" value="Unassembled WGS sequence"/>
</dbReference>
<reference evidence="2 3" key="1">
    <citation type="submission" date="2018-06" db="EMBL/GenBank/DDBJ databases">
        <title>Genomic Encyclopedia of Type Strains, Phase I: the one thousand microbial genomes (KMG-I) project.</title>
        <authorList>
            <person name="Kyrpides N."/>
        </authorList>
    </citation>
    <scope>NUCLEOTIDE SEQUENCE [LARGE SCALE GENOMIC DNA]</scope>
    <source>
        <strain evidence="2 3">DSM 19573</strain>
    </source>
</reference>
<keyword evidence="3" id="KW-1185">Reference proteome</keyword>
<keyword evidence="1" id="KW-1133">Transmembrane helix</keyword>
<organism evidence="2 3">
    <name type="scientific">Ruminiclostridium sufflavum DSM 19573</name>
    <dbReference type="NCBI Taxonomy" id="1121337"/>
    <lineage>
        <taxon>Bacteria</taxon>
        <taxon>Bacillati</taxon>
        <taxon>Bacillota</taxon>
        <taxon>Clostridia</taxon>
        <taxon>Eubacteriales</taxon>
        <taxon>Oscillospiraceae</taxon>
        <taxon>Ruminiclostridium</taxon>
    </lineage>
</organism>
<keyword evidence="1" id="KW-0472">Membrane</keyword>